<proteinExistence type="predicted"/>
<gene>
    <name evidence="2" type="ORF">CKO45_21510</name>
</gene>
<reference evidence="2 3" key="1">
    <citation type="journal article" date="2020" name="Microorganisms">
        <title>Osmotic Adaptation and Compatible Solute Biosynthesis of Phototrophic Bacteria as Revealed from Genome Analyses.</title>
        <authorList>
            <person name="Imhoff J.F."/>
            <person name="Rahn T."/>
            <person name="Kunzel S."/>
            <person name="Keller A."/>
            <person name="Neulinger S.C."/>
        </authorList>
    </citation>
    <scope>NUCLEOTIDE SEQUENCE [LARGE SCALE GENOMIC DNA]</scope>
    <source>
        <strain evidence="2 3">DSM 15382</strain>
    </source>
</reference>
<organism evidence="2 3">
    <name type="scientific">Paracraurococcus ruber</name>
    <dbReference type="NCBI Taxonomy" id="77675"/>
    <lineage>
        <taxon>Bacteria</taxon>
        <taxon>Pseudomonadati</taxon>
        <taxon>Pseudomonadota</taxon>
        <taxon>Alphaproteobacteria</taxon>
        <taxon>Acetobacterales</taxon>
        <taxon>Roseomonadaceae</taxon>
        <taxon>Paracraurococcus</taxon>
    </lineage>
</organism>
<evidence type="ECO:0000259" key="1">
    <source>
        <dbReference type="Pfam" id="PF07700"/>
    </source>
</evidence>
<dbReference type="EMBL" id="NRSG01000213">
    <property type="protein sequence ID" value="MBK1660804.1"/>
    <property type="molecule type" value="Genomic_DNA"/>
</dbReference>
<accession>A0ABS1D221</accession>
<dbReference type="InterPro" id="IPR024096">
    <property type="entry name" value="NO_sig/Golgi_transp_ligand-bd"/>
</dbReference>
<name>A0ABS1D221_9PROT</name>
<evidence type="ECO:0000313" key="3">
    <source>
        <dbReference type="Proteomes" id="UP000697995"/>
    </source>
</evidence>
<feature type="domain" description="Heme NO-binding" evidence="1">
    <location>
        <begin position="3"/>
        <end position="153"/>
    </location>
</feature>
<evidence type="ECO:0000313" key="2">
    <source>
        <dbReference type="EMBL" id="MBK1660804.1"/>
    </source>
</evidence>
<dbReference type="Gene3D" id="3.90.1520.10">
    <property type="entry name" value="H-NOX domain"/>
    <property type="match status" value="1"/>
</dbReference>
<sequence length="189" mass="20847">MIGWVPHVMSAFLDEVAGVEVRRSILVEAGFTPDQHFRLDAPYADAACRRILDAACVRLGVDEAAAFALFAPFFLARGREMFPAFFDSRPRVRDFLLHQPEVHNTLSAGLVDEQRGCVARKFKVEPTPDGVRVFYRSLNRLAGLYAAIARQLGEELGERTTVTFEAGGPDAVECVMHVRVEAVAGRQAA</sequence>
<keyword evidence="3" id="KW-1185">Reference proteome</keyword>
<dbReference type="SUPFAM" id="SSF111126">
    <property type="entry name" value="Ligand-binding domain in the NO signalling and Golgi transport"/>
    <property type="match status" value="1"/>
</dbReference>
<protein>
    <recommendedName>
        <fullName evidence="1">Heme NO-binding domain-containing protein</fullName>
    </recommendedName>
</protein>
<dbReference type="Proteomes" id="UP000697995">
    <property type="component" value="Unassembled WGS sequence"/>
</dbReference>
<dbReference type="RefSeq" id="WP_133220453.1">
    <property type="nucleotide sequence ID" value="NZ_NRSG01000213.1"/>
</dbReference>
<comment type="caution">
    <text evidence="2">The sequence shown here is derived from an EMBL/GenBank/DDBJ whole genome shotgun (WGS) entry which is preliminary data.</text>
</comment>
<dbReference type="InterPro" id="IPR038158">
    <property type="entry name" value="H-NOX_domain_sf"/>
</dbReference>
<dbReference type="Pfam" id="PF07700">
    <property type="entry name" value="HNOB"/>
    <property type="match status" value="1"/>
</dbReference>
<dbReference type="InterPro" id="IPR011644">
    <property type="entry name" value="Heme_NO-bd"/>
</dbReference>